<protein>
    <recommendedName>
        <fullName evidence="5">Magnesium transporter MgtE intracellular domain-containing protein</fullName>
    </recommendedName>
</protein>
<gene>
    <name evidence="3" type="ORF">A2527_07515</name>
</gene>
<dbReference type="AlphaFoldDB" id="A0A1F6GB84"/>
<dbReference type="Proteomes" id="UP000178449">
    <property type="component" value="Unassembled WGS sequence"/>
</dbReference>
<name>A0A1F6GB84_9PROT</name>
<feature type="signal peptide" evidence="2">
    <location>
        <begin position="1"/>
        <end position="28"/>
    </location>
</feature>
<dbReference type="EMBL" id="MFNE01000024">
    <property type="protein sequence ID" value="OGG95360.1"/>
    <property type="molecule type" value="Genomic_DNA"/>
</dbReference>
<dbReference type="Gene3D" id="1.10.220.30">
    <property type="match status" value="1"/>
</dbReference>
<feature type="coiled-coil region" evidence="1">
    <location>
        <begin position="70"/>
        <end position="128"/>
    </location>
</feature>
<comment type="caution">
    <text evidence="3">The sequence shown here is derived from an EMBL/GenBank/DDBJ whole genome shotgun (WGS) entry which is preliminary data.</text>
</comment>
<keyword evidence="1" id="KW-0175">Coiled coil</keyword>
<organism evidence="3 4">
    <name type="scientific">Candidatus Lambdaproteobacteria bacterium RIFOXYD2_FULL_50_16</name>
    <dbReference type="NCBI Taxonomy" id="1817772"/>
    <lineage>
        <taxon>Bacteria</taxon>
        <taxon>Pseudomonadati</taxon>
        <taxon>Pseudomonadota</taxon>
        <taxon>Candidatus Lambdaproteobacteria</taxon>
    </lineage>
</organism>
<proteinExistence type="predicted"/>
<evidence type="ECO:0000313" key="3">
    <source>
        <dbReference type="EMBL" id="OGG95360.1"/>
    </source>
</evidence>
<reference evidence="3 4" key="1">
    <citation type="journal article" date="2016" name="Nat. Commun.">
        <title>Thousands of microbial genomes shed light on interconnected biogeochemical processes in an aquifer system.</title>
        <authorList>
            <person name="Anantharaman K."/>
            <person name="Brown C.T."/>
            <person name="Hug L.A."/>
            <person name="Sharon I."/>
            <person name="Castelle C.J."/>
            <person name="Probst A.J."/>
            <person name="Thomas B.C."/>
            <person name="Singh A."/>
            <person name="Wilkins M.J."/>
            <person name="Karaoz U."/>
            <person name="Brodie E.L."/>
            <person name="Williams K.H."/>
            <person name="Hubbard S.S."/>
            <person name="Banfield J.F."/>
        </authorList>
    </citation>
    <scope>NUCLEOTIDE SEQUENCE [LARGE SCALE GENOMIC DNA]</scope>
</reference>
<keyword evidence="2" id="KW-0732">Signal</keyword>
<sequence>MKQNYLRLFIGAMFALNLLCAMPNEALAMNTVKGWINKVAPGTFATDQDATTDTGAGSEVSYTESEVKVLTALKDREAELEKREEAFSKRTGELKLLSQQIEQKLEQMRSLAARIETMRKERKELDEKDISRMVKYYETMSSENTAPFFNQMDRVTAMHLIMRMNPRKASAVLQLLDPKVAVDITERVTRFKENREELVVNK</sequence>
<dbReference type="SUPFAM" id="SSF158791">
    <property type="entry name" value="MgtE N-terminal domain-like"/>
    <property type="match status" value="1"/>
</dbReference>
<evidence type="ECO:0000256" key="1">
    <source>
        <dbReference type="SAM" id="Coils"/>
    </source>
</evidence>
<evidence type="ECO:0000313" key="4">
    <source>
        <dbReference type="Proteomes" id="UP000178449"/>
    </source>
</evidence>
<accession>A0A1F6GB84</accession>
<dbReference type="STRING" id="1817772.A2527_07515"/>
<evidence type="ECO:0000256" key="2">
    <source>
        <dbReference type="SAM" id="SignalP"/>
    </source>
</evidence>
<feature type="chain" id="PRO_5009524627" description="Magnesium transporter MgtE intracellular domain-containing protein" evidence="2">
    <location>
        <begin position="29"/>
        <end position="202"/>
    </location>
</feature>
<evidence type="ECO:0008006" key="5">
    <source>
        <dbReference type="Google" id="ProtNLM"/>
    </source>
</evidence>